<accession>A0ACB9DMY9</accession>
<proteinExistence type="predicted"/>
<dbReference type="EMBL" id="CM042049">
    <property type="protein sequence ID" value="KAI3747581.1"/>
    <property type="molecule type" value="Genomic_DNA"/>
</dbReference>
<reference evidence="2" key="1">
    <citation type="journal article" date="2022" name="Mol. Ecol. Resour.">
        <title>The genomes of chicory, endive, great burdock and yacon provide insights into Asteraceae palaeo-polyploidization history and plant inulin production.</title>
        <authorList>
            <person name="Fan W."/>
            <person name="Wang S."/>
            <person name="Wang H."/>
            <person name="Wang A."/>
            <person name="Jiang F."/>
            <person name="Liu H."/>
            <person name="Zhao H."/>
            <person name="Xu D."/>
            <person name="Zhang Y."/>
        </authorList>
    </citation>
    <scope>NUCLEOTIDE SEQUENCE [LARGE SCALE GENOMIC DNA]</scope>
    <source>
        <strain evidence="2">cv. Niubang</strain>
    </source>
</reference>
<reference evidence="1 2" key="2">
    <citation type="journal article" date="2022" name="Mol. Ecol. Resour.">
        <title>The genomes of chicory, endive, great burdock and yacon provide insights into Asteraceae paleo-polyploidization history and plant inulin production.</title>
        <authorList>
            <person name="Fan W."/>
            <person name="Wang S."/>
            <person name="Wang H."/>
            <person name="Wang A."/>
            <person name="Jiang F."/>
            <person name="Liu H."/>
            <person name="Zhao H."/>
            <person name="Xu D."/>
            <person name="Zhang Y."/>
        </authorList>
    </citation>
    <scope>NUCLEOTIDE SEQUENCE [LARGE SCALE GENOMIC DNA]</scope>
    <source>
        <strain evidence="2">cv. Niubang</strain>
    </source>
</reference>
<organism evidence="1 2">
    <name type="scientific">Arctium lappa</name>
    <name type="common">Greater burdock</name>
    <name type="synonym">Lappa major</name>
    <dbReference type="NCBI Taxonomy" id="4217"/>
    <lineage>
        <taxon>Eukaryota</taxon>
        <taxon>Viridiplantae</taxon>
        <taxon>Streptophyta</taxon>
        <taxon>Embryophyta</taxon>
        <taxon>Tracheophyta</taxon>
        <taxon>Spermatophyta</taxon>
        <taxon>Magnoliopsida</taxon>
        <taxon>eudicotyledons</taxon>
        <taxon>Gunneridae</taxon>
        <taxon>Pentapetalae</taxon>
        <taxon>asterids</taxon>
        <taxon>campanulids</taxon>
        <taxon>Asterales</taxon>
        <taxon>Asteraceae</taxon>
        <taxon>Carduoideae</taxon>
        <taxon>Cardueae</taxon>
        <taxon>Arctiinae</taxon>
        <taxon>Arctium</taxon>
    </lineage>
</organism>
<comment type="caution">
    <text evidence="1">The sequence shown here is derived from an EMBL/GenBank/DDBJ whole genome shotgun (WGS) entry which is preliminary data.</text>
</comment>
<name>A0ACB9DMY9_ARCLA</name>
<sequence>MRSSTAEDLRYLRLLKMLRRLSSIRFERCTPYLSSSADLRIHRTFEVIFKSSDDPTGRDDEKQSSWNSLLGEGPREVVQTISKLEEVGMFFYRIKIEEEESSFMGLTENEDEEESREESEDDEEGGSTTPSGWSKKWKNSDKEWGWRRHGSKGLMRRKYK</sequence>
<evidence type="ECO:0000313" key="2">
    <source>
        <dbReference type="Proteomes" id="UP001055879"/>
    </source>
</evidence>
<dbReference type="Proteomes" id="UP001055879">
    <property type="component" value="Linkage Group LG03"/>
</dbReference>
<protein>
    <submittedName>
        <fullName evidence="1">Uncharacterized protein</fullName>
    </submittedName>
</protein>
<keyword evidence="2" id="KW-1185">Reference proteome</keyword>
<evidence type="ECO:0000313" key="1">
    <source>
        <dbReference type="EMBL" id="KAI3747581.1"/>
    </source>
</evidence>
<gene>
    <name evidence="1" type="ORF">L6452_10089</name>
</gene>